<organism evidence="1 2">
    <name type="scientific">Paraperlucidibaca baekdonensis</name>
    <dbReference type="NCBI Taxonomy" id="748120"/>
    <lineage>
        <taxon>Bacteria</taxon>
        <taxon>Pseudomonadati</taxon>
        <taxon>Pseudomonadota</taxon>
        <taxon>Gammaproteobacteria</taxon>
        <taxon>Moraxellales</taxon>
        <taxon>Moraxellaceae</taxon>
        <taxon>Paraperlucidibaca</taxon>
    </lineage>
</organism>
<gene>
    <name evidence="1" type="ORF">DFR26_1353</name>
</gene>
<accession>A0A3E0H2N8</accession>
<dbReference type="RefSeq" id="WP_116208203.1">
    <property type="nucleotide sequence ID" value="NZ_QUNR01000003.1"/>
</dbReference>
<dbReference type="OrthoDB" id="9127034at2"/>
<evidence type="ECO:0000313" key="1">
    <source>
        <dbReference type="EMBL" id="REH37578.1"/>
    </source>
</evidence>
<protein>
    <submittedName>
        <fullName evidence="1">Uncharacterized protein</fullName>
    </submittedName>
</protein>
<sequence length="239" mass="26110">MSLSTLAMPCIAYPTNPSLPPEVSALQARLAAKTKEPQGAMATELMQNAASELLDTLFTELFNALVAANENEHSYRSGRAMVREINEKLTHYLGWASSFFSNDRIRPAVEHYAGMMHELSTADGAQPFIAFTCPPALAARVEALLPDLQAAQASSPHEAIEVLIEVIDVAMKELLITPKKLMKFNFVVDKTLSGVISLMQTAAYRSLRKIADHLPAEHQPILAAHMQRLVRTQAMASAA</sequence>
<evidence type="ECO:0000313" key="2">
    <source>
        <dbReference type="Proteomes" id="UP000256774"/>
    </source>
</evidence>
<dbReference type="EMBL" id="QUNR01000003">
    <property type="protein sequence ID" value="REH37578.1"/>
    <property type="molecule type" value="Genomic_DNA"/>
</dbReference>
<reference evidence="1 2" key="1">
    <citation type="submission" date="2018-08" db="EMBL/GenBank/DDBJ databases">
        <title>Genomic Encyclopedia of Type Strains, Phase IV (KMG-IV): sequencing the most valuable type-strain genomes for metagenomic binning, comparative biology and taxonomic classification.</title>
        <authorList>
            <person name="Goeker M."/>
        </authorList>
    </citation>
    <scope>NUCLEOTIDE SEQUENCE [LARGE SCALE GENOMIC DNA]</scope>
    <source>
        <strain evidence="1 2">DSM 26022</strain>
    </source>
</reference>
<dbReference type="Proteomes" id="UP000256774">
    <property type="component" value="Unassembled WGS sequence"/>
</dbReference>
<dbReference type="AlphaFoldDB" id="A0A3E0H2N8"/>
<comment type="caution">
    <text evidence="1">The sequence shown here is derived from an EMBL/GenBank/DDBJ whole genome shotgun (WGS) entry which is preliminary data.</text>
</comment>
<keyword evidence="2" id="KW-1185">Reference proteome</keyword>
<proteinExistence type="predicted"/>
<name>A0A3E0H2N8_9GAMM</name>